<dbReference type="SMART" id="SM00433">
    <property type="entry name" value="TOP2c"/>
    <property type="match status" value="1"/>
</dbReference>
<dbReference type="Pfam" id="PF01751">
    <property type="entry name" value="Toprim"/>
    <property type="match status" value="1"/>
</dbReference>
<keyword evidence="7" id="KW-0067">ATP-binding</keyword>
<dbReference type="PROSITE" id="PS50880">
    <property type="entry name" value="TOPRIM"/>
    <property type="match status" value="1"/>
</dbReference>
<dbReference type="InterPro" id="IPR013506">
    <property type="entry name" value="Topo_IIA_bsu_dom2"/>
</dbReference>
<dbReference type="CDD" id="cd00822">
    <property type="entry name" value="TopoII_Trans_DNA_gyrase"/>
    <property type="match status" value="1"/>
</dbReference>
<dbReference type="PRINTS" id="PR00418">
    <property type="entry name" value="TPI2FAMILY"/>
</dbReference>
<comment type="cofactor">
    <cofactor evidence="2">
        <name>Mg(2+)</name>
        <dbReference type="ChEBI" id="CHEBI:18420"/>
    </cofactor>
</comment>
<dbReference type="Pfam" id="PF00204">
    <property type="entry name" value="DNA_gyraseB"/>
    <property type="match status" value="1"/>
</dbReference>
<dbReference type="Gene3D" id="3.30.565.10">
    <property type="entry name" value="Histidine kinase-like ATPase, C-terminal domain"/>
    <property type="match status" value="1"/>
</dbReference>
<dbReference type="AlphaFoldDB" id="A0A225E3M6"/>
<keyword evidence="8" id="KW-0460">Magnesium</keyword>
<keyword evidence="11" id="KW-0413">Isomerase</keyword>
<dbReference type="InterPro" id="IPR000565">
    <property type="entry name" value="Topo_IIA_B"/>
</dbReference>
<evidence type="ECO:0000256" key="3">
    <source>
        <dbReference type="ARBA" id="ARBA00010708"/>
    </source>
</evidence>
<evidence type="ECO:0000256" key="6">
    <source>
        <dbReference type="ARBA" id="ARBA00022741"/>
    </source>
</evidence>
<dbReference type="RefSeq" id="WP_088253132.1">
    <property type="nucleotide sequence ID" value="NZ_NIDE01000002.1"/>
</dbReference>
<dbReference type="GO" id="GO:0046872">
    <property type="term" value="F:metal ion binding"/>
    <property type="evidence" value="ECO:0007669"/>
    <property type="project" value="UniProtKB-KW"/>
</dbReference>
<dbReference type="InterPro" id="IPR013759">
    <property type="entry name" value="Topo_IIA_B_C"/>
</dbReference>
<dbReference type="InterPro" id="IPR001241">
    <property type="entry name" value="Topo_IIA"/>
</dbReference>
<dbReference type="PRINTS" id="PR01159">
    <property type="entry name" value="DNAGYRASEB"/>
</dbReference>
<dbReference type="Pfam" id="PF02518">
    <property type="entry name" value="HATPase_c"/>
    <property type="match status" value="1"/>
</dbReference>
<keyword evidence="5" id="KW-0479">Metal-binding</keyword>
<evidence type="ECO:0000256" key="4">
    <source>
        <dbReference type="ARBA" id="ARBA00012895"/>
    </source>
</evidence>
<protein>
    <recommendedName>
        <fullName evidence="4">DNA topoisomerase (ATP-hydrolyzing)</fullName>
        <ecNumber evidence="4">5.6.2.2</ecNumber>
    </recommendedName>
</protein>
<keyword evidence="6" id="KW-0547">Nucleotide-binding</keyword>
<organism evidence="14 15">
    <name type="scientific">Fimbriiglobus ruber</name>
    <dbReference type="NCBI Taxonomy" id="1908690"/>
    <lineage>
        <taxon>Bacteria</taxon>
        <taxon>Pseudomonadati</taxon>
        <taxon>Planctomycetota</taxon>
        <taxon>Planctomycetia</taxon>
        <taxon>Gemmatales</taxon>
        <taxon>Gemmataceae</taxon>
        <taxon>Fimbriiglobus</taxon>
    </lineage>
</organism>
<dbReference type="SUPFAM" id="SSF55874">
    <property type="entry name" value="ATPase domain of HSP90 chaperone/DNA topoisomerase II/histidine kinase"/>
    <property type="match status" value="1"/>
</dbReference>
<dbReference type="Proteomes" id="UP000214646">
    <property type="component" value="Unassembled WGS sequence"/>
</dbReference>
<evidence type="ECO:0000259" key="13">
    <source>
        <dbReference type="PROSITE" id="PS50880"/>
    </source>
</evidence>
<gene>
    <name evidence="14" type="ORF">FRUB_01729</name>
</gene>
<dbReference type="OrthoDB" id="9802808at2"/>
<dbReference type="GO" id="GO:0003918">
    <property type="term" value="F:DNA topoisomerase type II (double strand cut, ATP-hydrolyzing) activity"/>
    <property type="evidence" value="ECO:0007669"/>
    <property type="project" value="UniProtKB-EC"/>
</dbReference>
<dbReference type="InterPro" id="IPR013760">
    <property type="entry name" value="Topo_IIA-like_dom_sf"/>
</dbReference>
<evidence type="ECO:0000256" key="9">
    <source>
        <dbReference type="ARBA" id="ARBA00023029"/>
    </source>
</evidence>
<dbReference type="InterPro" id="IPR018522">
    <property type="entry name" value="TopoIIA_CS"/>
</dbReference>
<feature type="region of interest" description="Disordered" evidence="12">
    <location>
        <begin position="678"/>
        <end position="698"/>
    </location>
</feature>
<evidence type="ECO:0000256" key="2">
    <source>
        <dbReference type="ARBA" id="ARBA00001946"/>
    </source>
</evidence>
<evidence type="ECO:0000313" key="15">
    <source>
        <dbReference type="Proteomes" id="UP000214646"/>
    </source>
</evidence>
<dbReference type="EC" id="5.6.2.2" evidence="4"/>
<dbReference type="InterPro" id="IPR002288">
    <property type="entry name" value="DNA_gyrase_B_C"/>
</dbReference>
<comment type="catalytic activity">
    <reaction evidence="1">
        <text>ATP-dependent breakage, passage and rejoining of double-stranded DNA.</text>
        <dbReference type="EC" id="5.6.2.2"/>
    </reaction>
</comment>
<dbReference type="PANTHER" id="PTHR45866:SF1">
    <property type="entry name" value="DNA GYRASE SUBUNIT B, MITOCHONDRIAL"/>
    <property type="match status" value="1"/>
</dbReference>
<keyword evidence="15" id="KW-1185">Reference proteome</keyword>
<keyword evidence="10" id="KW-0238">DNA-binding</keyword>
<evidence type="ECO:0000256" key="8">
    <source>
        <dbReference type="ARBA" id="ARBA00022842"/>
    </source>
</evidence>
<evidence type="ECO:0000256" key="10">
    <source>
        <dbReference type="ARBA" id="ARBA00023125"/>
    </source>
</evidence>
<dbReference type="PROSITE" id="PS00177">
    <property type="entry name" value="TOPOISOMERASE_II"/>
    <property type="match status" value="1"/>
</dbReference>
<evidence type="ECO:0000256" key="12">
    <source>
        <dbReference type="SAM" id="MobiDB-lite"/>
    </source>
</evidence>
<dbReference type="PANTHER" id="PTHR45866">
    <property type="entry name" value="DNA GYRASE/TOPOISOMERASE SUBUNIT B"/>
    <property type="match status" value="1"/>
</dbReference>
<reference evidence="15" key="1">
    <citation type="submission" date="2017-06" db="EMBL/GenBank/DDBJ databases">
        <title>Genome analysis of Fimbriiglobus ruber SP5, the first member of the order Planctomycetales with confirmed chitinolytic capability.</title>
        <authorList>
            <person name="Ravin N.V."/>
            <person name="Rakitin A.L."/>
            <person name="Ivanova A.A."/>
            <person name="Beletsky A.V."/>
            <person name="Kulichevskaya I.S."/>
            <person name="Mardanov A.V."/>
            <person name="Dedysh S.N."/>
        </authorList>
    </citation>
    <scope>NUCLEOTIDE SEQUENCE [LARGE SCALE GENOMIC DNA]</scope>
    <source>
        <strain evidence="15">SP5</strain>
    </source>
</reference>
<dbReference type="Gene3D" id="3.40.50.670">
    <property type="match status" value="2"/>
</dbReference>
<dbReference type="NCBIfam" id="NF011501">
    <property type="entry name" value="PRK14939.1"/>
    <property type="match status" value="1"/>
</dbReference>
<dbReference type="GO" id="GO:0006265">
    <property type="term" value="P:DNA topological change"/>
    <property type="evidence" value="ECO:0007669"/>
    <property type="project" value="InterPro"/>
</dbReference>
<dbReference type="InterPro" id="IPR006171">
    <property type="entry name" value="TOPRIM_dom"/>
</dbReference>
<dbReference type="Pfam" id="PF00986">
    <property type="entry name" value="DNA_gyraseB_C"/>
    <property type="match status" value="1"/>
</dbReference>
<comment type="similarity">
    <text evidence="3">Belongs to the type II topoisomerase GyrB family.</text>
</comment>
<dbReference type="InterPro" id="IPR020568">
    <property type="entry name" value="Ribosomal_Su5_D2-typ_SF"/>
</dbReference>
<dbReference type="InterPro" id="IPR036890">
    <property type="entry name" value="HATPase_C_sf"/>
</dbReference>
<comment type="caution">
    <text evidence="14">The sequence shown here is derived from an EMBL/GenBank/DDBJ whole genome shotgun (WGS) entry which is preliminary data.</text>
</comment>
<evidence type="ECO:0000256" key="1">
    <source>
        <dbReference type="ARBA" id="ARBA00000185"/>
    </source>
</evidence>
<evidence type="ECO:0000256" key="7">
    <source>
        <dbReference type="ARBA" id="ARBA00022840"/>
    </source>
</evidence>
<evidence type="ECO:0000313" key="14">
    <source>
        <dbReference type="EMBL" id="OWK45398.1"/>
    </source>
</evidence>
<name>A0A225E3M6_9BACT</name>
<dbReference type="SUPFAM" id="SSF56719">
    <property type="entry name" value="Type II DNA topoisomerase"/>
    <property type="match status" value="1"/>
</dbReference>
<dbReference type="SMART" id="SM00387">
    <property type="entry name" value="HATPase_c"/>
    <property type="match status" value="1"/>
</dbReference>
<feature type="domain" description="Toprim" evidence="13">
    <location>
        <begin position="427"/>
        <end position="541"/>
    </location>
</feature>
<dbReference type="GO" id="GO:0005524">
    <property type="term" value="F:ATP binding"/>
    <property type="evidence" value="ECO:0007669"/>
    <property type="project" value="UniProtKB-KW"/>
</dbReference>
<sequence length="855" mass="94395">MSTTTAAPGTTGGGYSEENMKTLKDAAHIRQNPGMYVGNTDTEGLHHLVYEIVYNSVDEALAGYCKHISVALHVDGSISVSDDGRGIPVGVKADTGKSTLEEALTIAGTSGKFDNAAYRVSAGLHGMGAKAMNALSEWCLAEVRREGRVYQMEFERGYATSALKDIGPTPAGQTGTTISFKPDPEMFGDLTFDFDKLATRFLQLSFLNRGLTLALRDDRDGKAETYFSNAGITDYVVHLNLGEQVEHAPIYLSREINGVTIEVCLQYNGGDNKIEMCFTNNAYNKDGGTHLSGFRAGLTRSVTTYGRKEGHFKDGLELKGEDFREGLTAVISVSHPDPSFESQTKVKLVTAEVEGQVSSVVYEALSEFLEKNPKEGTRICKKIALSAEARLAAKKARDAIIDRKKILGGGGLPGKLMDCTTREREKSELFLVEGDSAGGSAESGRDRMYQAVLPLRGKVLNVEKARLEKLLKNEEIASLIAAVGVDIGNIEDVTKVRYGKIIILTDADVDGQHIRTLLLTFFFRQMRKLIEDGHLFVARPPLFKVTQKKEVRFVKTRAEMVKELFARGMKDTSLVVYPVGARQTAEYPKTIGNDILGTLIPMLDEVEAAVVILERRGQTFDSFLSRVTTAGFPRYHVRLGTKEFFFNSQEEVETFRAQKSTELGRELVISDEVMATGLAPATPPPSAGPDGSRAAAPAPVPAEIDERYRFTVDEWHEVRALNRALVKLQEAGFTAADLVPLPRLAGREPAVRFALQHGESRKDLDHLRELVAEVRKLGEKGLTITRFKGLGEMDPEELWDTTLDPEHRTLLRVTLENGFEAEKWFRKLMGDEVEGRREYILKHRIDDPESIDYGA</sequence>
<dbReference type="CDD" id="cd16928">
    <property type="entry name" value="HATPase_GyrB-like"/>
    <property type="match status" value="1"/>
</dbReference>
<accession>A0A225E3M6</accession>
<keyword evidence="9" id="KW-0799">Topoisomerase</keyword>
<dbReference type="SUPFAM" id="SSF54211">
    <property type="entry name" value="Ribosomal protein S5 domain 2-like"/>
    <property type="match status" value="1"/>
</dbReference>
<dbReference type="EMBL" id="NIDE01000002">
    <property type="protein sequence ID" value="OWK45398.1"/>
    <property type="molecule type" value="Genomic_DNA"/>
</dbReference>
<evidence type="ECO:0000256" key="11">
    <source>
        <dbReference type="ARBA" id="ARBA00023235"/>
    </source>
</evidence>
<dbReference type="InterPro" id="IPR003594">
    <property type="entry name" value="HATPase_dom"/>
</dbReference>
<dbReference type="GO" id="GO:0003677">
    <property type="term" value="F:DNA binding"/>
    <property type="evidence" value="ECO:0007669"/>
    <property type="project" value="UniProtKB-KW"/>
</dbReference>
<dbReference type="FunFam" id="3.40.50.670:FF:000001">
    <property type="entry name" value="DNA topoisomerase 2"/>
    <property type="match status" value="1"/>
</dbReference>
<evidence type="ECO:0000256" key="5">
    <source>
        <dbReference type="ARBA" id="ARBA00022723"/>
    </source>
</evidence>
<dbReference type="Gene3D" id="3.30.230.10">
    <property type="match status" value="1"/>
</dbReference>
<dbReference type="InterPro" id="IPR014721">
    <property type="entry name" value="Ribsml_uS5_D2-typ_fold_subgr"/>
</dbReference>
<proteinExistence type="inferred from homology"/>